<evidence type="ECO:0000256" key="3">
    <source>
        <dbReference type="ARBA" id="ARBA00022676"/>
    </source>
</evidence>
<dbReference type="InterPro" id="IPR041525">
    <property type="entry name" value="N/Namide_PRibTrfase"/>
</dbReference>
<evidence type="ECO:0000313" key="12">
    <source>
        <dbReference type="Proteomes" id="UP000192521"/>
    </source>
</evidence>
<protein>
    <recommendedName>
        <fullName evidence="7">Nicotinamide phosphoribosyltransferase</fullName>
        <ecNumber evidence="6">2.4.2.12</ecNumber>
    </recommendedName>
</protein>
<evidence type="ECO:0000256" key="1">
    <source>
        <dbReference type="ARBA" id="ARBA00010897"/>
    </source>
</evidence>
<accession>A0ABX3UEZ5</accession>
<keyword evidence="12" id="KW-1185">Reference proteome</keyword>
<comment type="pathway">
    <text evidence="5">Cofactor biosynthesis; NAD(+) biosynthesis; nicotinamide D-ribonucleotide from 5-phospho-alpha-D-ribose 1-diphosphate and nicotinamide: step 1/1.</text>
</comment>
<organism evidence="11 12">
    <name type="scientific">Kluyvera intermedia</name>
    <name type="common">Enterobacter intermedius</name>
    <dbReference type="NCBI Taxonomy" id="61648"/>
    <lineage>
        <taxon>Bacteria</taxon>
        <taxon>Pseudomonadati</taxon>
        <taxon>Pseudomonadota</taxon>
        <taxon>Gammaproteobacteria</taxon>
        <taxon>Enterobacterales</taxon>
        <taxon>Enterobacteriaceae</taxon>
        <taxon>Kluyvera</taxon>
    </lineage>
</organism>
<comment type="caution">
    <text evidence="11">The sequence shown here is derived from an EMBL/GenBank/DDBJ whole genome shotgun (WGS) entry which is preliminary data.</text>
</comment>
<dbReference type="Pfam" id="PF04095">
    <property type="entry name" value="NAPRTase"/>
    <property type="match status" value="1"/>
</dbReference>
<dbReference type="Gene3D" id="3.20.20.70">
    <property type="entry name" value="Aldolase class I"/>
    <property type="match status" value="1"/>
</dbReference>
<evidence type="ECO:0000256" key="8">
    <source>
        <dbReference type="ARBA" id="ARBA00047835"/>
    </source>
</evidence>
<comment type="catalytic activity">
    <reaction evidence="8">
        <text>beta-nicotinamide D-ribonucleotide + diphosphate = 5-phospho-alpha-D-ribose 1-diphosphate + nicotinamide + H(+)</text>
        <dbReference type="Rhea" id="RHEA:16149"/>
        <dbReference type="ChEBI" id="CHEBI:14649"/>
        <dbReference type="ChEBI" id="CHEBI:15378"/>
        <dbReference type="ChEBI" id="CHEBI:17154"/>
        <dbReference type="ChEBI" id="CHEBI:33019"/>
        <dbReference type="ChEBI" id="CHEBI:58017"/>
        <dbReference type="EC" id="2.4.2.12"/>
    </reaction>
    <physiologicalReaction direction="right-to-left" evidence="8">
        <dbReference type="Rhea" id="RHEA:16151"/>
    </physiologicalReaction>
</comment>
<dbReference type="NCBIfam" id="NF006629">
    <property type="entry name" value="PRK09198.1"/>
    <property type="match status" value="1"/>
</dbReference>
<dbReference type="Pfam" id="PF18127">
    <property type="entry name" value="NAMPT_N"/>
    <property type="match status" value="1"/>
</dbReference>
<name>A0ABX3UEZ5_KLUIN</name>
<evidence type="ECO:0000313" key="11">
    <source>
        <dbReference type="EMBL" id="ORJ50071.1"/>
    </source>
</evidence>
<gene>
    <name evidence="11" type="ORF">B2M27_11800</name>
</gene>
<reference evidence="11 12" key="1">
    <citation type="submission" date="2017-02" db="EMBL/GenBank/DDBJ databases">
        <title>Draft genome sequence of a Kluyvera intermedia isolate from a patient with a pancreatic abscess.</title>
        <authorList>
            <person name="Thele R."/>
        </authorList>
    </citation>
    <scope>NUCLEOTIDE SEQUENCE [LARGE SCALE GENOMIC DNA]</scope>
    <source>
        <strain evidence="11 12">FOSA7093</strain>
    </source>
</reference>
<dbReference type="PANTHER" id="PTHR43816">
    <property type="entry name" value="NICOTINAMIDE PHOSPHORIBOSYLTRANSFERASE"/>
    <property type="match status" value="1"/>
</dbReference>
<keyword evidence="3 11" id="KW-0328">Glycosyltransferase</keyword>
<proteinExistence type="inferred from homology"/>
<evidence type="ECO:0000256" key="4">
    <source>
        <dbReference type="ARBA" id="ARBA00022679"/>
    </source>
</evidence>
<dbReference type="EC" id="2.4.2.12" evidence="6"/>
<dbReference type="SUPFAM" id="SSF51690">
    <property type="entry name" value="Nicotinate/Quinolinate PRTase C-terminal domain-like"/>
    <property type="match status" value="1"/>
</dbReference>
<feature type="domain" description="Nicotinate/nicotinamide phosphoribosyltransferase" evidence="9">
    <location>
        <begin position="185"/>
        <end position="456"/>
    </location>
</feature>
<evidence type="ECO:0000256" key="6">
    <source>
        <dbReference type="ARBA" id="ARBA00035024"/>
    </source>
</evidence>
<evidence type="ECO:0000259" key="10">
    <source>
        <dbReference type="Pfam" id="PF18127"/>
    </source>
</evidence>
<dbReference type="PIRSF" id="PIRSF005943">
    <property type="entry name" value="NMPRT"/>
    <property type="match status" value="1"/>
</dbReference>
<dbReference type="InterPro" id="IPR013785">
    <property type="entry name" value="Aldolase_TIM"/>
</dbReference>
<dbReference type="Proteomes" id="UP000192521">
    <property type="component" value="Unassembled WGS sequence"/>
</dbReference>
<dbReference type="InterPro" id="IPR016471">
    <property type="entry name" value="Nicotinamide_PRibTrfase"/>
</dbReference>
<dbReference type="PANTHER" id="PTHR43816:SF1">
    <property type="entry name" value="NICOTINAMIDE PHOSPHORIBOSYLTRANSFERASE"/>
    <property type="match status" value="1"/>
</dbReference>
<evidence type="ECO:0000256" key="7">
    <source>
        <dbReference type="ARBA" id="ARBA00035036"/>
    </source>
</evidence>
<evidence type="ECO:0000259" key="9">
    <source>
        <dbReference type="Pfam" id="PF04095"/>
    </source>
</evidence>
<keyword evidence="4" id="KW-0808">Transferase</keyword>
<dbReference type="GO" id="GO:0016757">
    <property type="term" value="F:glycosyltransferase activity"/>
    <property type="evidence" value="ECO:0007669"/>
    <property type="project" value="UniProtKB-KW"/>
</dbReference>
<dbReference type="CDD" id="cd01569">
    <property type="entry name" value="PBEF_like"/>
    <property type="match status" value="1"/>
</dbReference>
<evidence type="ECO:0000256" key="5">
    <source>
        <dbReference type="ARBA" id="ARBA00035007"/>
    </source>
</evidence>
<keyword evidence="2" id="KW-0662">Pyridine nucleotide biosynthesis</keyword>
<dbReference type="InterPro" id="IPR041529">
    <property type="entry name" value="DUF5598"/>
</dbReference>
<feature type="domain" description="Nicotinamide phosphoribosyltransferase N-terminal" evidence="10">
    <location>
        <begin position="6"/>
        <end position="62"/>
    </location>
</feature>
<dbReference type="InterPro" id="IPR036068">
    <property type="entry name" value="Nicotinate_pribotase-like_C"/>
</dbReference>
<sequence>MKMNPILAIDGYKVSHRAQYPQGTTQVYSNFTPRSDRFFSSPVADGKLVFFGLQGFLRWFMVDLFNEAFFARPQEDVVNEYKAVMDSYLGKDAVPVDHIRALHNLGYLPLHIKSLDEGSTVPMKVPVLTITNTRDEFFWLVNYLETVLSAELWKASTNATIAHHYRKVCEQWAVKTCSDMSHLDFQCHDFSFRGMAGLQDTMQAGAGHLLSFKGTDSIPSLLYARDHYTAGEDYFIGASIPATEHSVMCMGEKEQEIETFRRLIVDLYPQGFVSIVSDTWDYWRVMTEYTRELKQIILAREGRVVFRPDSGDPVAILCGTGADDDTRGDRSPEEKGSVEVLWEIFGGTVNEKGYKVLDPHVGLIYGDSITLARADEILRRLEAKGFASSNVVFGVGSFTYQYNTRDTFGFAMKATWGAVNGEGRMIFKEPKTDSGLKRSARGLLRVERDAQGELQLHDEQTWEQEKTGELKTRFLDGKLYNVDHFEQIRQRLAVQR</sequence>
<dbReference type="RefSeq" id="WP_085006262.1">
    <property type="nucleotide sequence ID" value="NZ_MWPR01000015.1"/>
</dbReference>
<comment type="similarity">
    <text evidence="1">Belongs to the NAPRTase family.</text>
</comment>
<evidence type="ECO:0000256" key="2">
    <source>
        <dbReference type="ARBA" id="ARBA00022642"/>
    </source>
</evidence>
<dbReference type="EMBL" id="MWPR01000015">
    <property type="protein sequence ID" value="ORJ50071.1"/>
    <property type="molecule type" value="Genomic_DNA"/>
</dbReference>